<evidence type="ECO:0000313" key="9">
    <source>
        <dbReference type="Proteomes" id="UP000617340"/>
    </source>
</evidence>
<comment type="similarity">
    <text evidence="2">Belongs to the mitochondrion-specific ribosomal protein mL41 family.</text>
</comment>
<keyword evidence="5" id="KW-0496">Mitochondrion</keyword>
<sequence length="170" mass="19393">MASSCLILQRGISTSCVNYGKRNFRKFLLLNKRGSRDFKKKQATDPYPEYPIDKRGVRDTGILVGNRWIHIPEMIPELIVPSLEGFTLKPYVSYKAEGISQGEYTARDLFNEVYAKKIQEDFNKQELHPNGDSTNPSEYEKLTPQEAADRAKRTGTDIFCEDGYKDSTVS</sequence>
<evidence type="ECO:0000313" key="8">
    <source>
        <dbReference type="EMBL" id="KAF7387171.1"/>
    </source>
</evidence>
<dbReference type="GO" id="GO:0006412">
    <property type="term" value="P:translation"/>
    <property type="evidence" value="ECO:0007669"/>
    <property type="project" value="TreeGrafter"/>
</dbReference>
<protein>
    <recommendedName>
        <fullName evidence="10">39S ribosomal protein L41, mitochondrial</fullName>
    </recommendedName>
</protein>
<keyword evidence="6" id="KW-0687">Ribonucleoprotein</keyword>
<dbReference type="PANTHER" id="PTHR21338">
    <property type="entry name" value="MITOCHONDRIAL RIBOSOMAL PROTEIN L41"/>
    <property type="match status" value="1"/>
</dbReference>
<organism evidence="8 9">
    <name type="scientific">Vespula germanica</name>
    <name type="common">German yellow jacket</name>
    <name type="synonym">Paravespula germanica</name>
    <dbReference type="NCBI Taxonomy" id="30212"/>
    <lineage>
        <taxon>Eukaryota</taxon>
        <taxon>Metazoa</taxon>
        <taxon>Ecdysozoa</taxon>
        <taxon>Arthropoda</taxon>
        <taxon>Hexapoda</taxon>
        <taxon>Insecta</taxon>
        <taxon>Pterygota</taxon>
        <taxon>Neoptera</taxon>
        <taxon>Endopterygota</taxon>
        <taxon>Hymenoptera</taxon>
        <taxon>Apocrita</taxon>
        <taxon>Aculeata</taxon>
        <taxon>Vespoidea</taxon>
        <taxon>Vespidae</taxon>
        <taxon>Vespinae</taxon>
        <taxon>Vespula</taxon>
    </lineage>
</organism>
<evidence type="ECO:0000256" key="4">
    <source>
        <dbReference type="ARBA" id="ARBA00022980"/>
    </source>
</evidence>
<evidence type="ECO:0000256" key="1">
    <source>
        <dbReference type="ARBA" id="ARBA00004173"/>
    </source>
</evidence>
<dbReference type="EMBL" id="JACSDZ010000014">
    <property type="protein sequence ID" value="KAF7387171.1"/>
    <property type="molecule type" value="Genomic_DNA"/>
</dbReference>
<feature type="compositionally biased region" description="Basic and acidic residues" evidence="7">
    <location>
        <begin position="138"/>
        <end position="155"/>
    </location>
</feature>
<evidence type="ECO:0000256" key="3">
    <source>
        <dbReference type="ARBA" id="ARBA00022946"/>
    </source>
</evidence>
<gene>
    <name evidence="8" type="ORF">HZH68_012848</name>
</gene>
<dbReference type="Proteomes" id="UP000617340">
    <property type="component" value="Unassembled WGS sequence"/>
</dbReference>
<dbReference type="AlphaFoldDB" id="A0A834JEW5"/>
<evidence type="ECO:0008006" key="10">
    <source>
        <dbReference type="Google" id="ProtNLM"/>
    </source>
</evidence>
<proteinExistence type="inferred from homology"/>
<feature type="region of interest" description="Disordered" evidence="7">
    <location>
        <begin position="122"/>
        <end position="155"/>
    </location>
</feature>
<comment type="caution">
    <text evidence="8">The sequence shown here is derived from an EMBL/GenBank/DDBJ whole genome shotgun (WGS) entry which is preliminary data.</text>
</comment>
<keyword evidence="4" id="KW-0689">Ribosomal protein</keyword>
<keyword evidence="3" id="KW-0809">Transit peptide</keyword>
<evidence type="ECO:0000256" key="6">
    <source>
        <dbReference type="ARBA" id="ARBA00023274"/>
    </source>
</evidence>
<keyword evidence="9" id="KW-1185">Reference proteome</keyword>
<comment type="subcellular location">
    <subcellularLocation>
        <location evidence="1">Mitochondrion</location>
    </subcellularLocation>
</comment>
<evidence type="ECO:0000256" key="5">
    <source>
        <dbReference type="ARBA" id="ARBA00023128"/>
    </source>
</evidence>
<dbReference type="Pfam" id="PF09809">
    <property type="entry name" value="MRP-L27"/>
    <property type="match status" value="1"/>
</dbReference>
<dbReference type="GO" id="GO:0003735">
    <property type="term" value="F:structural constituent of ribosome"/>
    <property type="evidence" value="ECO:0007669"/>
    <property type="project" value="InterPro"/>
</dbReference>
<dbReference type="PANTHER" id="PTHR21338:SF0">
    <property type="entry name" value="LARGE RIBOSOMAL SUBUNIT PROTEIN ML41"/>
    <property type="match status" value="1"/>
</dbReference>
<dbReference type="GO" id="GO:0005762">
    <property type="term" value="C:mitochondrial large ribosomal subunit"/>
    <property type="evidence" value="ECO:0007669"/>
    <property type="project" value="InterPro"/>
</dbReference>
<name>A0A834JEW5_VESGE</name>
<evidence type="ECO:0000256" key="7">
    <source>
        <dbReference type="SAM" id="MobiDB-lite"/>
    </source>
</evidence>
<reference evidence="8" key="1">
    <citation type="journal article" date="2020" name="G3 (Bethesda)">
        <title>High-Quality Assemblies for Three Invasive Social Wasps from the &lt;i&gt;Vespula&lt;/i&gt; Genus.</title>
        <authorList>
            <person name="Harrop T.W.R."/>
            <person name="Guhlin J."/>
            <person name="McLaughlin G.M."/>
            <person name="Permina E."/>
            <person name="Stockwell P."/>
            <person name="Gilligan J."/>
            <person name="Le Lec M.F."/>
            <person name="Gruber M.A.M."/>
            <person name="Quinn O."/>
            <person name="Lovegrove M."/>
            <person name="Duncan E.J."/>
            <person name="Remnant E.J."/>
            <person name="Van Eeckhoven J."/>
            <person name="Graham B."/>
            <person name="Knapp R.A."/>
            <person name="Langford K.W."/>
            <person name="Kronenberg Z."/>
            <person name="Press M.O."/>
            <person name="Eacker S.M."/>
            <person name="Wilson-Rankin E.E."/>
            <person name="Purcell J."/>
            <person name="Lester P.J."/>
            <person name="Dearden P.K."/>
        </authorList>
    </citation>
    <scope>NUCLEOTIDE SEQUENCE</scope>
    <source>
        <strain evidence="8">Linc-1</strain>
    </source>
</reference>
<evidence type="ECO:0000256" key="2">
    <source>
        <dbReference type="ARBA" id="ARBA00010152"/>
    </source>
</evidence>
<dbReference type="InterPro" id="IPR019189">
    <property type="entry name" value="Ribosomal_mL41"/>
</dbReference>
<accession>A0A834JEW5</accession>